<dbReference type="InterPro" id="IPR058245">
    <property type="entry name" value="NreC/VraR/RcsB-like_REC"/>
</dbReference>
<protein>
    <submittedName>
        <fullName evidence="6">Response regulator</fullName>
    </submittedName>
</protein>
<evidence type="ECO:0000313" key="6">
    <source>
        <dbReference type="EMBL" id="QIN81972.1"/>
    </source>
</evidence>
<feature type="modified residue" description="4-aspartylphosphate" evidence="3">
    <location>
        <position position="70"/>
    </location>
</feature>
<name>A0A6G8Q679_9ACTN</name>
<keyword evidence="7" id="KW-1185">Reference proteome</keyword>
<dbReference type="GO" id="GO:0000160">
    <property type="term" value="P:phosphorelay signal transduction system"/>
    <property type="evidence" value="ECO:0007669"/>
    <property type="project" value="InterPro"/>
</dbReference>
<dbReference type="Pfam" id="PF00072">
    <property type="entry name" value="Response_reg"/>
    <property type="match status" value="1"/>
</dbReference>
<keyword evidence="2" id="KW-0238">DNA-binding</keyword>
<dbReference type="SUPFAM" id="SSF52172">
    <property type="entry name" value="CheY-like"/>
    <property type="match status" value="1"/>
</dbReference>
<evidence type="ECO:0000256" key="2">
    <source>
        <dbReference type="ARBA" id="ARBA00023125"/>
    </source>
</evidence>
<dbReference type="PANTHER" id="PTHR43214">
    <property type="entry name" value="TWO-COMPONENT RESPONSE REGULATOR"/>
    <property type="match status" value="1"/>
</dbReference>
<dbReference type="PROSITE" id="PS50110">
    <property type="entry name" value="RESPONSE_REGULATORY"/>
    <property type="match status" value="1"/>
</dbReference>
<dbReference type="Gene3D" id="3.40.50.2300">
    <property type="match status" value="1"/>
</dbReference>
<evidence type="ECO:0000259" key="4">
    <source>
        <dbReference type="PROSITE" id="PS50043"/>
    </source>
</evidence>
<accession>A0A6G8Q679</accession>
<feature type="domain" description="Response regulatory" evidence="5">
    <location>
        <begin position="19"/>
        <end position="135"/>
    </location>
</feature>
<dbReference type="PRINTS" id="PR00038">
    <property type="entry name" value="HTHLUXR"/>
</dbReference>
<dbReference type="InterPro" id="IPR039420">
    <property type="entry name" value="WalR-like"/>
</dbReference>
<dbReference type="EMBL" id="CP045119">
    <property type="protein sequence ID" value="QIN81972.1"/>
    <property type="molecule type" value="Genomic_DNA"/>
</dbReference>
<dbReference type="InterPro" id="IPR016032">
    <property type="entry name" value="Sig_transdc_resp-reg_C-effctor"/>
</dbReference>
<feature type="domain" description="HTH luxR-type" evidence="4">
    <location>
        <begin position="162"/>
        <end position="227"/>
    </location>
</feature>
<dbReference type="SMART" id="SM00421">
    <property type="entry name" value="HTH_LUXR"/>
    <property type="match status" value="1"/>
</dbReference>
<dbReference type="CDD" id="cd17535">
    <property type="entry name" value="REC_NarL-like"/>
    <property type="match status" value="1"/>
</dbReference>
<evidence type="ECO:0000259" key="5">
    <source>
        <dbReference type="PROSITE" id="PS50110"/>
    </source>
</evidence>
<dbReference type="AlphaFoldDB" id="A0A6G8Q679"/>
<dbReference type="PROSITE" id="PS50043">
    <property type="entry name" value="HTH_LUXR_2"/>
    <property type="match status" value="1"/>
</dbReference>
<dbReference type="SUPFAM" id="SSF46894">
    <property type="entry name" value="C-terminal effector domain of the bipartite response regulators"/>
    <property type="match status" value="1"/>
</dbReference>
<dbReference type="Proteomes" id="UP000501452">
    <property type="component" value="Chromosome"/>
</dbReference>
<dbReference type="Pfam" id="PF00196">
    <property type="entry name" value="GerE"/>
    <property type="match status" value="1"/>
</dbReference>
<dbReference type="KEGG" id="rub:GBA63_04420"/>
<sequence>MAAERERSVGVLVGEGAIKVVVVDDHKLFARGLSGLVGMLPDVEVVGEAYDGEEAVRLCREKEPDVVLMDISMPKLDGIAATREVTDLLPQTAVVILTGHEEDEHVFEGIKAGARGYLLKDADPDDLSRAIRTVHAGHTIIAPGLAQKMLQTFEEGGSAVSRLAAPPPLTGRELEVIRSLARGMSDRQIAQALGISEKTVGNHTSNIYRKLHIFDRTQAVVYAIKEGVIEVEDLEYRPPEAP</sequence>
<dbReference type="InterPro" id="IPR011006">
    <property type="entry name" value="CheY-like_superfamily"/>
</dbReference>
<dbReference type="CDD" id="cd06170">
    <property type="entry name" value="LuxR_C_like"/>
    <property type="match status" value="1"/>
</dbReference>
<dbReference type="InterPro" id="IPR001789">
    <property type="entry name" value="Sig_transdc_resp-reg_receiver"/>
</dbReference>
<gene>
    <name evidence="6" type="ORF">GBA63_04420</name>
</gene>
<dbReference type="GO" id="GO:0006355">
    <property type="term" value="P:regulation of DNA-templated transcription"/>
    <property type="evidence" value="ECO:0007669"/>
    <property type="project" value="InterPro"/>
</dbReference>
<evidence type="ECO:0000313" key="7">
    <source>
        <dbReference type="Proteomes" id="UP000501452"/>
    </source>
</evidence>
<dbReference type="SMART" id="SM00448">
    <property type="entry name" value="REC"/>
    <property type="match status" value="1"/>
</dbReference>
<evidence type="ECO:0000256" key="3">
    <source>
        <dbReference type="PROSITE-ProRule" id="PRU00169"/>
    </source>
</evidence>
<evidence type="ECO:0000256" key="1">
    <source>
        <dbReference type="ARBA" id="ARBA00022553"/>
    </source>
</evidence>
<organism evidence="6 7">
    <name type="scientific">Rubrobacter tropicus</name>
    <dbReference type="NCBI Taxonomy" id="2653851"/>
    <lineage>
        <taxon>Bacteria</taxon>
        <taxon>Bacillati</taxon>
        <taxon>Actinomycetota</taxon>
        <taxon>Rubrobacteria</taxon>
        <taxon>Rubrobacterales</taxon>
        <taxon>Rubrobacteraceae</taxon>
        <taxon>Rubrobacter</taxon>
    </lineage>
</organism>
<dbReference type="InterPro" id="IPR000792">
    <property type="entry name" value="Tscrpt_reg_LuxR_C"/>
</dbReference>
<reference evidence="6 7" key="1">
    <citation type="submission" date="2019-10" db="EMBL/GenBank/DDBJ databases">
        <title>Rubrobacter sp nov SCSIO 52090 isolated from a deep-sea sediment in the South China Sea.</title>
        <authorList>
            <person name="Chen R.W."/>
        </authorList>
    </citation>
    <scope>NUCLEOTIDE SEQUENCE [LARGE SCALE GENOMIC DNA]</scope>
    <source>
        <strain evidence="6 7">SCSIO 52909</strain>
    </source>
</reference>
<dbReference type="GO" id="GO:0003677">
    <property type="term" value="F:DNA binding"/>
    <property type="evidence" value="ECO:0007669"/>
    <property type="project" value="UniProtKB-KW"/>
</dbReference>
<keyword evidence="1 3" id="KW-0597">Phosphoprotein</keyword>
<proteinExistence type="predicted"/>